<evidence type="ECO:0000313" key="2">
    <source>
        <dbReference type="EMBL" id="KAK7027567.1"/>
    </source>
</evidence>
<dbReference type="EMBL" id="JAWWNJ010000029">
    <property type="protein sequence ID" value="KAK7027567.1"/>
    <property type="molecule type" value="Genomic_DNA"/>
</dbReference>
<proteinExistence type="predicted"/>
<evidence type="ECO:0000313" key="3">
    <source>
        <dbReference type="Proteomes" id="UP001362999"/>
    </source>
</evidence>
<sequence>MRSSPPSQPSQPAQLSLLELERLSANLSDDEVDSLIDRMGAASLIAQLPPALHNLVRHLAQDMAHEHDVSPPAAQHHSAPPVSQPMTAATTVEQEADYVDSSADSILDSESSVTTASYISAQEDSSSSSSESEVTTTAFNISDLDDSDSELPPSSPELPPTPPRPIASRSLPSTPAHRLPARPASPPEPDTQTQRRGPIPGYVVHSPEYQGVVMTWFKAGALTQGVDRAHTRAAVRLESGLLTPSAGAYTIFYGGEVGVFHALASWHGVAIHQGFPDVAAAQAALEYARERGWTRDSTPTGTRPPRTAPGNDENDNPLVVGSQGPLPGVYRS</sequence>
<dbReference type="Proteomes" id="UP001362999">
    <property type="component" value="Unassembled WGS sequence"/>
</dbReference>
<name>A0AAW0BLS9_9AGAR</name>
<accession>A0AAW0BLS9</accession>
<feature type="compositionally biased region" description="Low complexity" evidence="1">
    <location>
        <begin position="298"/>
        <end position="310"/>
    </location>
</feature>
<feature type="compositionally biased region" description="Low complexity" evidence="1">
    <location>
        <begin position="70"/>
        <end position="81"/>
    </location>
</feature>
<reference evidence="2 3" key="1">
    <citation type="journal article" date="2024" name="J Genomics">
        <title>Draft genome sequencing and assembly of Favolaschia claudopus CIRM-BRFM 2984 isolated from oak limbs.</title>
        <authorList>
            <person name="Navarro D."/>
            <person name="Drula E."/>
            <person name="Chaduli D."/>
            <person name="Cazenave R."/>
            <person name="Ahrendt S."/>
            <person name="Wang J."/>
            <person name="Lipzen A."/>
            <person name="Daum C."/>
            <person name="Barry K."/>
            <person name="Grigoriev I.V."/>
            <person name="Favel A."/>
            <person name="Rosso M.N."/>
            <person name="Martin F."/>
        </authorList>
    </citation>
    <scope>NUCLEOTIDE SEQUENCE [LARGE SCALE GENOMIC DNA]</scope>
    <source>
        <strain evidence="2 3">CIRM-BRFM 2984</strain>
    </source>
</reference>
<gene>
    <name evidence="2" type="ORF">R3P38DRAFT_2776485</name>
</gene>
<organism evidence="2 3">
    <name type="scientific">Favolaschia claudopus</name>
    <dbReference type="NCBI Taxonomy" id="2862362"/>
    <lineage>
        <taxon>Eukaryota</taxon>
        <taxon>Fungi</taxon>
        <taxon>Dikarya</taxon>
        <taxon>Basidiomycota</taxon>
        <taxon>Agaricomycotina</taxon>
        <taxon>Agaricomycetes</taxon>
        <taxon>Agaricomycetidae</taxon>
        <taxon>Agaricales</taxon>
        <taxon>Marasmiineae</taxon>
        <taxon>Mycenaceae</taxon>
        <taxon>Favolaschia</taxon>
    </lineage>
</organism>
<feature type="region of interest" description="Disordered" evidence="1">
    <location>
        <begin position="141"/>
        <end position="201"/>
    </location>
</feature>
<evidence type="ECO:0000256" key="1">
    <source>
        <dbReference type="SAM" id="MobiDB-lite"/>
    </source>
</evidence>
<feature type="compositionally biased region" description="Pro residues" evidence="1">
    <location>
        <begin position="153"/>
        <end position="165"/>
    </location>
</feature>
<dbReference type="AlphaFoldDB" id="A0AAW0BLS9"/>
<keyword evidence="3" id="KW-1185">Reference proteome</keyword>
<feature type="region of interest" description="Disordered" evidence="1">
    <location>
        <begin position="67"/>
        <end position="86"/>
    </location>
</feature>
<comment type="caution">
    <text evidence="2">The sequence shown here is derived from an EMBL/GenBank/DDBJ whole genome shotgun (WGS) entry which is preliminary data.</text>
</comment>
<feature type="region of interest" description="Disordered" evidence="1">
    <location>
        <begin position="290"/>
        <end position="332"/>
    </location>
</feature>
<protein>
    <submittedName>
        <fullName evidence="2">Uncharacterized protein</fullName>
    </submittedName>
</protein>